<dbReference type="EMBL" id="UXSR01006016">
    <property type="protein sequence ID" value="VDD84128.1"/>
    <property type="molecule type" value="Genomic_DNA"/>
</dbReference>
<accession>A0A0R3UQH5</accession>
<dbReference type="STRING" id="53468.A0A0R3UQH5"/>
<name>A0A0R3UQH5_MESCO</name>
<feature type="non-terminal residue" evidence="1">
    <location>
        <position position="509"/>
    </location>
</feature>
<reference evidence="1 2" key="1">
    <citation type="submission" date="2018-10" db="EMBL/GenBank/DDBJ databases">
        <authorList>
            <consortium name="Pathogen Informatics"/>
        </authorList>
    </citation>
    <scope>NUCLEOTIDE SEQUENCE [LARGE SCALE GENOMIC DNA]</scope>
</reference>
<proteinExistence type="predicted"/>
<sequence length="509" mass="57925">MLFVELPNKTKSACCRGLMSEFFVDVHIRLSEQSELECHNTSFWLFHGGGFSVSVLDVSFRGIRVSLIPVLTGKGVEVFKGGIYFGVSGVIRLVLRTLSNVKLDKSVNVDLGAILRCHAHKRQLNNRDPIYNPPIYFSQTLRLVAAADEQLSYLRLKPCQVRVFGVHGDFEDILLHSEPTRFWTTHARDGYYNAFRSVTVHFGRVAHIRKIALKLKENAQNKPRSLVLDGTRDGKSFYTFRKVGVAFHSNSLETNVTLTNLPGVRGLRITLSDLLDDKEAVHIKMRFYGWMELRTRYDYGPCKVQKFGCTDGQCAASVALRSYVVGRDFIVYCDQVPGLALTYRIRSICFRAFDIAPTTWRDLDGRIAHVVSYIPKDNVLLATSCCEKEYFMSNDSGDSWVSINRRHFLYWKFHHETRPMVSIPRTVVPPDFQPSSTGSSCTAFQVRQWHYNNPPEFSALEYLVRPRLQDYTQKVAQLIATDMDLCAAPNAPPADCQVVEYLIAYDNTE</sequence>
<dbReference type="OrthoDB" id="6242292at2759"/>
<keyword evidence="2" id="KW-1185">Reference proteome</keyword>
<protein>
    <recommendedName>
        <fullName evidence="3">F5/8 type C domain-containing protein</fullName>
    </recommendedName>
</protein>
<evidence type="ECO:0008006" key="3">
    <source>
        <dbReference type="Google" id="ProtNLM"/>
    </source>
</evidence>
<gene>
    <name evidence="1" type="ORF">MCOS_LOCUS10131</name>
</gene>
<dbReference type="AlphaFoldDB" id="A0A0R3UQH5"/>
<evidence type="ECO:0000313" key="1">
    <source>
        <dbReference type="EMBL" id="VDD84128.1"/>
    </source>
</evidence>
<evidence type="ECO:0000313" key="2">
    <source>
        <dbReference type="Proteomes" id="UP000267029"/>
    </source>
</evidence>
<dbReference type="Proteomes" id="UP000267029">
    <property type="component" value="Unassembled WGS sequence"/>
</dbReference>
<organism evidence="1 2">
    <name type="scientific">Mesocestoides corti</name>
    <name type="common">Flatworm</name>
    <dbReference type="NCBI Taxonomy" id="53468"/>
    <lineage>
        <taxon>Eukaryota</taxon>
        <taxon>Metazoa</taxon>
        <taxon>Spiralia</taxon>
        <taxon>Lophotrochozoa</taxon>
        <taxon>Platyhelminthes</taxon>
        <taxon>Cestoda</taxon>
        <taxon>Eucestoda</taxon>
        <taxon>Cyclophyllidea</taxon>
        <taxon>Mesocestoididae</taxon>
        <taxon>Mesocestoides</taxon>
    </lineage>
</organism>